<evidence type="ECO:0000313" key="2">
    <source>
        <dbReference type="EMBL" id="KXB59592.1"/>
    </source>
</evidence>
<dbReference type="PATRIC" id="fig|1379.3.peg.1082"/>
<organism evidence="2 3">
    <name type="scientific">Gemella haemolysans</name>
    <dbReference type="NCBI Taxonomy" id="1379"/>
    <lineage>
        <taxon>Bacteria</taxon>
        <taxon>Bacillati</taxon>
        <taxon>Bacillota</taxon>
        <taxon>Bacilli</taxon>
        <taxon>Bacillales</taxon>
        <taxon>Gemellaceae</taxon>
        <taxon>Gemella</taxon>
    </lineage>
</organism>
<gene>
    <name evidence="2" type="ORF">HMPREF3186_01097</name>
</gene>
<evidence type="ECO:0000313" key="3">
    <source>
        <dbReference type="Proteomes" id="UP000070355"/>
    </source>
</evidence>
<dbReference type="STRING" id="1379.HMPREF3186_01097"/>
<evidence type="ECO:0000256" key="1">
    <source>
        <dbReference type="SAM" id="MobiDB-lite"/>
    </source>
</evidence>
<name>A0A133ZVX4_9BACL</name>
<proteinExistence type="predicted"/>
<sequence>MAVDFKKTLKHLYVPKTKPSIVNIENANYIAVRGSGDPNDDNSEYKGLTQKS</sequence>
<reference evidence="3" key="1">
    <citation type="submission" date="2016-01" db="EMBL/GenBank/DDBJ databases">
        <authorList>
            <person name="Mitreva M."/>
            <person name="Pepin K.H."/>
            <person name="Mihindukulasuriya K.A."/>
            <person name="Fulton R."/>
            <person name="Fronick C."/>
            <person name="O'Laughlin M."/>
            <person name="Miner T."/>
            <person name="Herter B."/>
            <person name="Rosa B.A."/>
            <person name="Cordes M."/>
            <person name="Tomlinson C."/>
            <person name="Wollam A."/>
            <person name="Palsikar V.B."/>
            <person name="Mardis E.R."/>
            <person name="Wilson R.K."/>
        </authorList>
    </citation>
    <scope>NUCLEOTIDE SEQUENCE [LARGE SCALE GENOMIC DNA]</scope>
    <source>
        <strain evidence="3">DNF01167</strain>
    </source>
</reference>
<comment type="caution">
    <text evidence="2">The sequence shown here is derived from an EMBL/GenBank/DDBJ whole genome shotgun (WGS) entry which is preliminary data.</text>
</comment>
<dbReference type="Gene3D" id="3.20.80.10">
    <property type="entry name" value="Regulatory factor, effector binding domain"/>
    <property type="match status" value="1"/>
</dbReference>
<dbReference type="AlphaFoldDB" id="A0A133ZVX4"/>
<accession>A0A133ZVX4</accession>
<feature type="region of interest" description="Disordered" evidence="1">
    <location>
        <begin position="32"/>
        <end position="52"/>
    </location>
</feature>
<dbReference type="RefSeq" id="WP_197415024.1">
    <property type="nucleotide sequence ID" value="NZ_JAGZGJ010000026.1"/>
</dbReference>
<protein>
    <submittedName>
        <fullName evidence="2">Uncharacterized protein</fullName>
    </submittedName>
</protein>
<dbReference type="InterPro" id="IPR011256">
    <property type="entry name" value="Reg_factor_effector_dom_sf"/>
</dbReference>
<dbReference type="Proteomes" id="UP000070355">
    <property type="component" value="Unassembled WGS sequence"/>
</dbReference>
<dbReference type="EMBL" id="LSDC01000070">
    <property type="protein sequence ID" value="KXB59592.1"/>
    <property type="molecule type" value="Genomic_DNA"/>
</dbReference>